<name>A0A2N3HXX5_9BACT</name>
<evidence type="ECO:0000313" key="1">
    <source>
        <dbReference type="EMBL" id="PKQ62909.1"/>
    </source>
</evidence>
<proteinExistence type="predicted"/>
<evidence type="ECO:0000313" key="2">
    <source>
        <dbReference type="Proteomes" id="UP000233618"/>
    </source>
</evidence>
<dbReference type="AlphaFoldDB" id="A0A2N3HXX5"/>
<reference evidence="1 2" key="1">
    <citation type="journal article" date="2017" name="Front. Microbiol.">
        <title>Labilibaculum manganireducens gen. nov., sp. nov. and Labilibaculum filiforme sp. nov., Novel Bacteroidetes Isolated from Subsurface Sediments of the Baltic Sea.</title>
        <authorList>
            <person name="Vandieken V."/>
            <person name="Marshall I.P."/>
            <person name="Niemann H."/>
            <person name="Engelen B."/>
            <person name="Cypionka H."/>
        </authorList>
    </citation>
    <scope>NUCLEOTIDE SEQUENCE [LARGE SCALE GENOMIC DNA]</scope>
    <source>
        <strain evidence="1 2">59.10-2M</strain>
    </source>
</reference>
<organism evidence="1 2">
    <name type="scientific">Labilibaculum manganireducens</name>
    <dbReference type="NCBI Taxonomy" id="1940525"/>
    <lineage>
        <taxon>Bacteria</taxon>
        <taxon>Pseudomonadati</taxon>
        <taxon>Bacteroidota</taxon>
        <taxon>Bacteroidia</taxon>
        <taxon>Marinilabiliales</taxon>
        <taxon>Marinifilaceae</taxon>
        <taxon>Labilibaculum</taxon>
    </lineage>
</organism>
<dbReference type="RefSeq" id="WP_143470927.1">
    <property type="nucleotide sequence ID" value="NZ_MVDE01000032.1"/>
</dbReference>
<gene>
    <name evidence="1" type="ORF">BZG01_16630</name>
</gene>
<dbReference type="Proteomes" id="UP000233618">
    <property type="component" value="Unassembled WGS sequence"/>
</dbReference>
<dbReference type="EMBL" id="MVDE01000032">
    <property type="protein sequence ID" value="PKQ62909.1"/>
    <property type="molecule type" value="Genomic_DNA"/>
</dbReference>
<sequence>MSGFNTIVISQKRFIDISLSEIMEKLLYAGVINTISSLIKKSYQLLKKSRKPNRYEEKNYMITNICRLYEFPKFEIEDVWKNGELRKVFYEVSIDLLKKFKVKDTHRLEYISKNFGVRTNNQGELVKELKRKLNDSNDTDFPYKLGFRSIYVLISDNMKKVKEEDLFLILRKLKPFFKSFKYPER</sequence>
<comment type="caution">
    <text evidence="1">The sequence shown here is derived from an EMBL/GenBank/DDBJ whole genome shotgun (WGS) entry which is preliminary data.</text>
</comment>
<keyword evidence="2" id="KW-1185">Reference proteome</keyword>
<protein>
    <submittedName>
        <fullName evidence="1">Uncharacterized protein</fullName>
    </submittedName>
</protein>
<accession>A0A2N3HXX5</accession>